<gene>
    <name evidence="3" type="ORF">SAMN02745249_02026</name>
</gene>
<dbReference type="GO" id="GO:0003960">
    <property type="term" value="F:quinone reductase (NADPH) activity"/>
    <property type="evidence" value="ECO:0007669"/>
    <property type="project" value="TreeGrafter"/>
</dbReference>
<dbReference type="AlphaFoldDB" id="A0A1M4ZR67"/>
<dbReference type="GO" id="GO:0070402">
    <property type="term" value="F:NADPH binding"/>
    <property type="evidence" value="ECO:0007669"/>
    <property type="project" value="TreeGrafter"/>
</dbReference>
<evidence type="ECO:0000256" key="1">
    <source>
        <dbReference type="ARBA" id="ARBA00022857"/>
    </source>
</evidence>
<dbReference type="PANTHER" id="PTHR44154:SF1">
    <property type="entry name" value="QUINONE OXIDOREDUCTASE"/>
    <property type="match status" value="1"/>
</dbReference>
<dbReference type="PANTHER" id="PTHR44154">
    <property type="entry name" value="QUINONE OXIDOREDUCTASE"/>
    <property type="match status" value="1"/>
</dbReference>
<feature type="domain" description="Enoyl reductase (ER)" evidence="2">
    <location>
        <begin position="10"/>
        <end position="323"/>
    </location>
</feature>
<dbReference type="STRING" id="1121025.SAMN02745249_02026"/>
<protein>
    <submittedName>
        <fullName evidence="3">NADPH2:quinone reductase</fullName>
    </submittedName>
</protein>
<dbReference type="RefSeq" id="WP_073298679.1">
    <property type="nucleotide sequence ID" value="NZ_FQUF01000044.1"/>
</dbReference>
<reference evidence="3 4" key="1">
    <citation type="submission" date="2016-11" db="EMBL/GenBank/DDBJ databases">
        <authorList>
            <person name="Jaros S."/>
            <person name="Januszkiewicz K."/>
            <person name="Wedrychowicz H."/>
        </authorList>
    </citation>
    <scope>NUCLEOTIDE SEQUENCE [LARGE SCALE GENOMIC DNA]</scope>
    <source>
        <strain evidence="3 4">DSM 15692</strain>
    </source>
</reference>
<dbReference type="InterPro" id="IPR013154">
    <property type="entry name" value="ADH-like_N"/>
</dbReference>
<dbReference type="OrthoDB" id="9792162at2"/>
<proteinExistence type="predicted"/>
<dbReference type="FunFam" id="3.40.50.720:FF:000244">
    <property type="entry name" value="quinone oxidoreductase"/>
    <property type="match status" value="1"/>
</dbReference>
<name>A0A1M4ZR67_9LACT</name>
<evidence type="ECO:0000313" key="3">
    <source>
        <dbReference type="EMBL" id="SHF20297.1"/>
    </source>
</evidence>
<dbReference type="InterPro" id="IPR013149">
    <property type="entry name" value="ADH-like_C"/>
</dbReference>
<dbReference type="EMBL" id="FQUF01000044">
    <property type="protein sequence ID" value="SHF20297.1"/>
    <property type="molecule type" value="Genomic_DNA"/>
</dbReference>
<evidence type="ECO:0000313" key="4">
    <source>
        <dbReference type="Proteomes" id="UP000184128"/>
    </source>
</evidence>
<dbReference type="InterPro" id="IPR011032">
    <property type="entry name" value="GroES-like_sf"/>
</dbReference>
<keyword evidence="1" id="KW-0521">NADP</keyword>
<dbReference type="Gene3D" id="3.40.50.720">
    <property type="entry name" value="NAD(P)-binding Rossmann-like Domain"/>
    <property type="match status" value="1"/>
</dbReference>
<dbReference type="GO" id="GO:0005829">
    <property type="term" value="C:cytosol"/>
    <property type="evidence" value="ECO:0007669"/>
    <property type="project" value="TreeGrafter"/>
</dbReference>
<dbReference type="SMART" id="SM00829">
    <property type="entry name" value="PKS_ER"/>
    <property type="match status" value="1"/>
</dbReference>
<dbReference type="Proteomes" id="UP000184128">
    <property type="component" value="Unassembled WGS sequence"/>
</dbReference>
<dbReference type="SUPFAM" id="SSF50129">
    <property type="entry name" value="GroES-like"/>
    <property type="match status" value="1"/>
</dbReference>
<sequence>MKAVQIKEFGGPEVLKTVEVDEPFPNENEVKVKVHAVGLNPNESYTITGTYAYNIPELPYIPGYDATGIIEEIGSNVEGFQIGDRIFLSAFSADRNTGTYAEKVVVDAENVFRLPDNVSLIKGAALGIPAFTAYKALFQKAKIKAGEIVLIHGASGAVGNWLVQMATAIGAIVIGTSSTKKGRNLILDLGADHAIDHVTQQNKDKLLSLTNEQGPDIIIEMLANKNLKTDMQIIQRHGRIIIVGSRETIEVDPRNLMTNEAIVTGMTFTSPNEKEMKELTFGLHAFLESGAIHPFIGNKFTLDEPIKAYKNLMESSGNGRTIFVVSEE</sequence>
<dbReference type="Gene3D" id="3.90.180.10">
    <property type="entry name" value="Medium-chain alcohol dehydrogenases, catalytic domain"/>
    <property type="match status" value="1"/>
</dbReference>
<dbReference type="InterPro" id="IPR020843">
    <property type="entry name" value="ER"/>
</dbReference>
<dbReference type="InterPro" id="IPR051603">
    <property type="entry name" value="Zinc-ADH_QOR/CCCR"/>
</dbReference>
<organism evidence="3 4">
    <name type="scientific">Atopostipes suicloacalis DSM 15692</name>
    <dbReference type="NCBI Taxonomy" id="1121025"/>
    <lineage>
        <taxon>Bacteria</taxon>
        <taxon>Bacillati</taxon>
        <taxon>Bacillota</taxon>
        <taxon>Bacilli</taxon>
        <taxon>Lactobacillales</taxon>
        <taxon>Carnobacteriaceae</taxon>
        <taxon>Atopostipes</taxon>
    </lineage>
</organism>
<dbReference type="CDD" id="cd08253">
    <property type="entry name" value="zeta_crystallin"/>
    <property type="match status" value="1"/>
</dbReference>
<dbReference type="GO" id="GO:0003730">
    <property type="term" value="F:mRNA 3'-UTR binding"/>
    <property type="evidence" value="ECO:0007669"/>
    <property type="project" value="TreeGrafter"/>
</dbReference>
<dbReference type="Pfam" id="PF00107">
    <property type="entry name" value="ADH_zinc_N"/>
    <property type="match status" value="1"/>
</dbReference>
<dbReference type="InterPro" id="IPR036291">
    <property type="entry name" value="NAD(P)-bd_dom_sf"/>
</dbReference>
<dbReference type="SUPFAM" id="SSF51735">
    <property type="entry name" value="NAD(P)-binding Rossmann-fold domains"/>
    <property type="match status" value="1"/>
</dbReference>
<keyword evidence="4" id="KW-1185">Reference proteome</keyword>
<dbReference type="Pfam" id="PF08240">
    <property type="entry name" value="ADH_N"/>
    <property type="match status" value="1"/>
</dbReference>
<accession>A0A1M4ZR67</accession>
<evidence type="ECO:0000259" key="2">
    <source>
        <dbReference type="SMART" id="SM00829"/>
    </source>
</evidence>